<evidence type="ECO:0000313" key="2">
    <source>
        <dbReference type="EMBL" id="KAJ8483591.1"/>
    </source>
</evidence>
<dbReference type="Proteomes" id="UP000287651">
    <property type="component" value="Unassembled WGS sequence"/>
</dbReference>
<gene>
    <name evidence="3" type="ORF">B296_00027819</name>
    <name evidence="2" type="ORF">OPV22_016076</name>
</gene>
<evidence type="ECO:0008006" key="6">
    <source>
        <dbReference type="Google" id="ProtNLM"/>
    </source>
</evidence>
<evidence type="ECO:0000256" key="1">
    <source>
        <dbReference type="SAM" id="Phobius"/>
    </source>
</evidence>
<keyword evidence="5" id="KW-1185">Reference proteome</keyword>
<reference evidence="3 4" key="1">
    <citation type="journal article" date="2014" name="Agronomy (Basel)">
        <title>A Draft Genome Sequence for Ensete ventricosum, the Drought-Tolerant Tree Against Hunger.</title>
        <authorList>
            <person name="Harrison J."/>
            <person name="Moore K.A."/>
            <person name="Paszkiewicz K."/>
            <person name="Jones T."/>
            <person name="Grant M."/>
            <person name="Ambacheew D."/>
            <person name="Muzemil S."/>
            <person name="Studholme D.J."/>
        </authorList>
    </citation>
    <scope>NUCLEOTIDE SEQUENCE [LARGE SCALE GENOMIC DNA]</scope>
</reference>
<evidence type="ECO:0000313" key="5">
    <source>
        <dbReference type="Proteomes" id="UP001222027"/>
    </source>
</evidence>
<dbReference type="AlphaFoldDB" id="A0A427ACG8"/>
<reference evidence="3" key="2">
    <citation type="submission" date="2018-09" db="EMBL/GenBank/DDBJ databases">
        <authorList>
            <person name="Harrison J."/>
            <person name="Moore K.A."/>
            <person name="Paszkiewicz K."/>
            <person name="Jones T."/>
            <person name="Grant M."/>
            <person name="Ambacheew D."/>
            <person name="Muzemil S."/>
            <person name="Studholme D."/>
        </authorList>
    </citation>
    <scope>NUCLEOTIDE SEQUENCE</scope>
</reference>
<keyword evidence="1" id="KW-0812">Transmembrane</keyword>
<keyword evidence="1" id="KW-0472">Membrane</keyword>
<feature type="transmembrane region" description="Helical" evidence="1">
    <location>
        <begin position="42"/>
        <end position="66"/>
    </location>
</feature>
<accession>A0A427ACG8</accession>
<dbReference type="OrthoDB" id="10331020at2759"/>
<reference evidence="2 5" key="3">
    <citation type="submission" date="2022-12" db="EMBL/GenBank/DDBJ databases">
        <title>Chromosome-scale assembly of the Ensete ventricosum genome.</title>
        <authorList>
            <person name="Dussert Y."/>
            <person name="Stocks J."/>
            <person name="Wendawek A."/>
            <person name="Woldeyes F."/>
            <person name="Nichols R.A."/>
            <person name="Borrell J.S."/>
        </authorList>
    </citation>
    <scope>NUCLEOTIDE SEQUENCE [LARGE SCALE GENOMIC DNA]</scope>
    <source>
        <strain evidence="5">cv. Maze</strain>
        <strain evidence="2">MazeRef_0001</strain>
        <tissue evidence="2">Seeds</tissue>
    </source>
</reference>
<dbReference type="EMBL" id="AMZH03002934">
    <property type="protein sequence ID" value="RRT73924.1"/>
    <property type="molecule type" value="Genomic_DNA"/>
</dbReference>
<dbReference type="PANTHER" id="PTHR33726">
    <property type="entry name" value="TRANSMEMBRANE PROTEIN"/>
    <property type="match status" value="1"/>
</dbReference>
<proteinExistence type="predicted"/>
<comment type="caution">
    <text evidence="3">The sequence shown here is derived from an EMBL/GenBank/DDBJ whole genome shotgun (WGS) entry which is preliminary data.</text>
</comment>
<name>A0A427ACG8_ENSVE</name>
<keyword evidence="1" id="KW-1133">Transmembrane helix</keyword>
<sequence>MVWKRGWFRKLNKTHHWPWKPSFSASWGWKRPKLRLSLLDDLAFHVLYFLEAVVLVAGFCCFFLCCGCHI</sequence>
<protein>
    <recommendedName>
        <fullName evidence="6">Transmembrane protein</fullName>
    </recommendedName>
</protein>
<dbReference type="Proteomes" id="UP001222027">
    <property type="component" value="Unassembled WGS sequence"/>
</dbReference>
<evidence type="ECO:0000313" key="4">
    <source>
        <dbReference type="Proteomes" id="UP000287651"/>
    </source>
</evidence>
<dbReference type="EMBL" id="JAQQAF010000005">
    <property type="protein sequence ID" value="KAJ8483591.1"/>
    <property type="molecule type" value="Genomic_DNA"/>
</dbReference>
<organism evidence="3 4">
    <name type="scientific">Ensete ventricosum</name>
    <name type="common">Abyssinian banana</name>
    <name type="synonym">Musa ensete</name>
    <dbReference type="NCBI Taxonomy" id="4639"/>
    <lineage>
        <taxon>Eukaryota</taxon>
        <taxon>Viridiplantae</taxon>
        <taxon>Streptophyta</taxon>
        <taxon>Embryophyta</taxon>
        <taxon>Tracheophyta</taxon>
        <taxon>Spermatophyta</taxon>
        <taxon>Magnoliopsida</taxon>
        <taxon>Liliopsida</taxon>
        <taxon>Zingiberales</taxon>
        <taxon>Musaceae</taxon>
        <taxon>Ensete</taxon>
    </lineage>
</organism>
<dbReference type="PANTHER" id="PTHR33726:SF3">
    <property type="entry name" value="TRANSMEMBRANE PROTEIN"/>
    <property type="match status" value="1"/>
</dbReference>
<evidence type="ECO:0000313" key="3">
    <source>
        <dbReference type="EMBL" id="RRT73924.1"/>
    </source>
</evidence>